<proteinExistence type="predicted"/>
<gene>
    <name evidence="2" type="ORF">CERZMDRAFT_92731</name>
</gene>
<evidence type="ECO:0000313" key="2">
    <source>
        <dbReference type="EMBL" id="KAF2218111.1"/>
    </source>
</evidence>
<name>A0A6A6FXG6_9PEZI</name>
<accession>A0A6A6FXG6</accession>
<dbReference type="Proteomes" id="UP000799539">
    <property type="component" value="Unassembled WGS sequence"/>
</dbReference>
<reference evidence="2" key="1">
    <citation type="journal article" date="2020" name="Stud. Mycol.">
        <title>101 Dothideomycetes genomes: a test case for predicting lifestyles and emergence of pathogens.</title>
        <authorList>
            <person name="Haridas S."/>
            <person name="Albert R."/>
            <person name="Binder M."/>
            <person name="Bloem J."/>
            <person name="Labutti K."/>
            <person name="Salamov A."/>
            <person name="Andreopoulos B."/>
            <person name="Baker S."/>
            <person name="Barry K."/>
            <person name="Bills G."/>
            <person name="Bluhm B."/>
            <person name="Cannon C."/>
            <person name="Castanera R."/>
            <person name="Culley D."/>
            <person name="Daum C."/>
            <person name="Ezra D."/>
            <person name="Gonzalez J."/>
            <person name="Henrissat B."/>
            <person name="Kuo A."/>
            <person name="Liang C."/>
            <person name="Lipzen A."/>
            <person name="Lutzoni F."/>
            <person name="Magnuson J."/>
            <person name="Mondo S."/>
            <person name="Nolan M."/>
            <person name="Ohm R."/>
            <person name="Pangilinan J."/>
            <person name="Park H.-J."/>
            <person name="Ramirez L."/>
            <person name="Alfaro M."/>
            <person name="Sun H."/>
            <person name="Tritt A."/>
            <person name="Yoshinaga Y."/>
            <person name="Zwiers L.-H."/>
            <person name="Turgeon B."/>
            <person name="Goodwin S."/>
            <person name="Spatafora J."/>
            <person name="Crous P."/>
            <person name="Grigoriev I."/>
        </authorList>
    </citation>
    <scope>NUCLEOTIDE SEQUENCE</scope>
    <source>
        <strain evidence="2">SCOH1-5</strain>
    </source>
</reference>
<organism evidence="2 3">
    <name type="scientific">Cercospora zeae-maydis SCOH1-5</name>
    <dbReference type="NCBI Taxonomy" id="717836"/>
    <lineage>
        <taxon>Eukaryota</taxon>
        <taxon>Fungi</taxon>
        <taxon>Dikarya</taxon>
        <taxon>Ascomycota</taxon>
        <taxon>Pezizomycotina</taxon>
        <taxon>Dothideomycetes</taxon>
        <taxon>Dothideomycetidae</taxon>
        <taxon>Mycosphaerellales</taxon>
        <taxon>Mycosphaerellaceae</taxon>
        <taxon>Cercospora</taxon>
    </lineage>
</organism>
<keyword evidence="3" id="KW-1185">Reference proteome</keyword>
<sequence length="93" mass="9222">MSGPSKASKNSKKSGLVDGAANVIGVPFGGDATGAGVAPSIAQALAVNHANKKRLEGNQKAGFISQTKYGGKPPAMDSADKLSDRGGASIVKL</sequence>
<protein>
    <submittedName>
        <fullName evidence="2">Uncharacterized protein</fullName>
    </submittedName>
</protein>
<dbReference type="OrthoDB" id="3625962at2759"/>
<feature type="region of interest" description="Disordered" evidence="1">
    <location>
        <begin position="58"/>
        <end position="93"/>
    </location>
</feature>
<dbReference type="EMBL" id="ML992662">
    <property type="protein sequence ID" value="KAF2218111.1"/>
    <property type="molecule type" value="Genomic_DNA"/>
</dbReference>
<evidence type="ECO:0000313" key="3">
    <source>
        <dbReference type="Proteomes" id="UP000799539"/>
    </source>
</evidence>
<dbReference type="AlphaFoldDB" id="A0A6A6FXG6"/>
<evidence type="ECO:0000256" key="1">
    <source>
        <dbReference type="SAM" id="MobiDB-lite"/>
    </source>
</evidence>